<proteinExistence type="predicted"/>
<keyword evidence="3" id="KW-1185">Reference proteome</keyword>
<reference evidence="2" key="1">
    <citation type="journal article" date="2023" name="Science">
        <title>Elucidation of the pathway for biosynthesis of saponin adjuvants from the soapbark tree.</title>
        <authorList>
            <person name="Reed J."/>
            <person name="Orme A."/>
            <person name="El-Demerdash A."/>
            <person name="Owen C."/>
            <person name="Martin L.B.B."/>
            <person name="Misra R.C."/>
            <person name="Kikuchi S."/>
            <person name="Rejzek M."/>
            <person name="Martin A.C."/>
            <person name="Harkess A."/>
            <person name="Leebens-Mack J."/>
            <person name="Louveau T."/>
            <person name="Stephenson M.J."/>
            <person name="Osbourn A."/>
        </authorList>
    </citation>
    <scope>NUCLEOTIDE SEQUENCE</scope>
    <source>
        <strain evidence="2">S10</strain>
    </source>
</reference>
<comment type="caution">
    <text evidence="2">The sequence shown here is derived from an EMBL/GenBank/DDBJ whole genome shotgun (WGS) entry which is preliminary data.</text>
</comment>
<dbReference type="AlphaFoldDB" id="A0AAD7PBH6"/>
<accession>A0AAD7PBH6</accession>
<dbReference type="Proteomes" id="UP001163823">
    <property type="component" value="Chromosome 12"/>
</dbReference>
<protein>
    <submittedName>
        <fullName evidence="2">Clavata3/ESR (CLE) protein</fullName>
    </submittedName>
</protein>
<dbReference type="EMBL" id="JARAOO010000012">
    <property type="protein sequence ID" value="KAJ7948720.1"/>
    <property type="molecule type" value="Genomic_DNA"/>
</dbReference>
<evidence type="ECO:0000313" key="3">
    <source>
        <dbReference type="Proteomes" id="UP001163823"/>
    </source>
</evidence>
<evidence type="ECO:0000256" key="1">
    <source>
        <dbReference type="SAM" id="SignalP"/>
    </source>
</evidence>
<sequence length="76" mass="8711">MAMTKKILLCLVLVFTTFFISETRSVPAPFPNNKENHAFIESAREVLKESIRRQQMLGTIYKPHRISPGGPDPHHH</sequence>
<gene>
    <name evidence="2" type="ORF">O6P43_029161</name>
</gene>
<keyword evidence="1" id="KW-0732">Signal</keyword>
<feature type="signal peptide" evidence="1">
    <location>
        <begin position="1"/>
        <end position="25"/>
    </location>
</feature>
<feature type="chain" id="PRO_5042052359" evidence="1">
    <location>
        <begin position="26"/>
        <end position="76"/>
    </location>
</feature>
<organism evidence="2 3">
    <name type="scientific">Quillaja saponaria</name>
    <name type="common">Soap bark tree</name>
    <dbReference type="NCBI Taxonomy" id="32244"/>
    <lineage>
        <taxon>Eukaryota</taxon>
        <taxon>Viridiplantae</taxon>
        <taxon>Streptophyta</taxon>
        <taxon>Embryophyta</taxon>
        <taxon>Tracheophyta</taxon>
        <taxon>Spermatophyta</taxon>
        <taxon>Magnoliopsida</taxon>
        <taxon>eudicotyledons</taxon>
        <taxon>Gunneridae</taxon>
        <taxon>Pentapetalae</taxon>
        <taxon>rosids</taxon>
        <taxon>fabids</taxon>
        <taxon>Fabales</taxon>
        <taxon>Quillajaceae</taxon>
        <taxon>Quillaja</taxon>
    </lineage>
</organism>
<dbReference type="KEGG" id="qsa:O6P43_029161"/>
<evidence type="ECO:0000313" key="2">
    <source>
        <dbReference type="EMBL" id="KAJ7948720.1"/>
    </source>
</evidence>
<name>A0AAD7PBH6_QUISA</name>